<name>A0ABQ0AAP0_9GAMM</name>
<sequence length="345" mass="37542">MYSLARKLLFKLDPEIAHEFSLDMLAAGERLKILSLVSCDLPSNPVTVMGIEFPNRIGLAAGLDKNADYFQALSTLGFGFVEVGTVTPKPQPGNEQPRLFRLPEHEAIINRMGFNNKGVDYLVDRVAGKSLKHPLGINIGKNKITPEENALSDYIACMEKVYDYADYITVNISSPNTPGLRDLQFGETLHNLLQGIKTKQSELADQYEYYVPVAVKIAPDMTEQELIDVAQTFLELDIDCVIATNTTIDKSSVSASVHANEAGGLSGLPVQDKSTQAIKILKSQLQSDIPIIGVGGINSVDSAMEKLEAGASLLQVYTGFIYQGPELIADLVKATNKYSAADDND</sequence>
<keyword evidence="8 11" id="KW-0560">Oxidoreductase</keyword>
<feature type="binding site" evidence="11">
    <location>
        <begin position="110"/>
        <end position="114"/>
    </location>
    <ligand>
        <name>substrate</name>
    </ligand>
</feature>
<evidence type="ECO:0000256" key="4">
    <source>
        <dbReference type="ARBA" id="ARBA00005359"/>
    </source>
</evidence>
<dbReference type="PIRSF" id="PIRSF000164">
    <property type="entry name" value="DHO_oxidase"/>
    <property type="match status" value="1"/>
</dbReference>
<dbReference type="InterPro" id="IPR005719">
    <property type="entry name" value="Dihydroorotate_DH_2"/>
</dbReference>
<dbReference type="EC" id="1.3.5.2" evidence="11"/>
<keyword evidence="5 11" id="KW-0285">Flavoprotein</keyword>
<keyword evidence="11" id="KW-1003">Cell membrane</keyword>
<feature type="binding site" evidence="11">
    <location>
        <position position="138"/>
    </location>
    <ligand>
        <name>FMN</name>
        <dbReference type="ChEBI" id="CHEBI:58210"/>
    </ligand>
</feature>
<dbReference type="SUPFAM" id="SSF51395">
    <property type="entry name" value="FMN-linked oxidoreductases"/>
    <property type="match status" value="1"/>
</dbReference>
<dbReference type="NCBIfam" id="NF003644">
    <property type="entry name" value="PRK05286.1-1"/>
    <property type="match status" value="1"/>
</dbReference>
<comment type="cofactor">
    <cofactor evidence="11">
        <name>FMN</name>
        <dbReference type="ChEBI" id="CHEBI:58210"/>
    </cofactor>
    <text evidence="11">Binds 1 FMN per subunit.</text>
</comment>
<evidence type="ECO:0000313" key="13">
    <source>
        <dbReference type="EMBL" id="GAA6168623.1"/>
    </source>
</evidence>
<comment type="pathway">
    <text evidence="3 11">Pyrimidine metabolism; UMP biosynthesis via de novo pathway; orotate from (S)-dihydroorotate (quinone route): step 1/1.</text>
</comment>
<dbReference type="Pfam" id="PF01180">
    <property type="entry name" value="DHO_dh"/>
    <property type="match status" value="1"/>
</dbReference>
<accession>A0ABQ0AAP0</accession>
<dbReference type="NCBIfam" id="TIGR01036">
    <property type="entry name" value="pyrD_sub2"/>
    <property type="match status" value="1"/>
</dbReference>
<comment type="caution">
    <text evidence="13">The sequence shown here is derived from an EMBL/GenBank/DDBJ whole genome shotgun (WGS) entry which is preliminary data.</text>
</comment>
<dbReference type="PANTHER" id="PTHR48109">
    <property type="entry name" value="DIHYDROOROTATE DEHYDROGENASE (QUINONE), MITOCHONDRIAL-RELATED"/>
    <property type="match status" value="1"/>
</dbReference>
<dbReference type="CDD" id="cd04738">
    <property type="entry name" value="DHOD_2_like"/>
    <property type="match status" value="1"/>
</dbReference>
<comment type="subcellular location">
    <subcellularLocation>
        <location evidence="11">Cell membrane</location>
        <topology evidence="11">Peripheral membrane protein</topology>
    </subcellularLocation>
    <subcellularLocation>
        <location evidence="2">Membrane</location>
    </subcellularLocation>
</comment>
<dbReference type="InterPro" id="IPR012135">
    <property type="entry name" value="Dihydroorotate_DH_1_2"/>
</dbReference>
<dbReference type="InterPro" id="IPR050074">
    <property type="entry name" value="DHO_dehydrogenase"/>
</dbReference>
<keyword evidence="9 11" id="KW-0472">Membrane</keyword>
<proteinExistence type="inferred from homology"/>
<dbReference type="EMBL" id="BAABWN010000007">
    <property type="protein sequence ID" value="GAA6168623.1"/>
    <property type="molecule type" value="Genomic_DNA"/>
</dbReference>
<dbReference type="Proteomes" id="UP001465153">
    <property type="component" value="Unassembled WGS sequence"/>
</dbReference>
<evidence type="ECO:0000256" key="8">
    <source>
        <dbReference type="ARBA" id="ARBA00023002"/>
    </source>
</evidence>
<feature type="binding site" evidence="11">
    <location>
        <position position="65"/>
    </location>
    <ligand>
        <name>substrate</name>
    </ligand>
</feature>
<keyword evidence="6 11" id="KW-0288">FMN</keyword>
<feature type="binding site" evidence="11">
    <location>
        <position position="244"/>
    </location>
    <ligand>
        <name>FMN</name>
        <dbReference type="ChEBI" id="CHEBI:58210"/>
    </ligand>
</feature>
<dbReference type="PROSITE" id="PS00911">
    <property type="entry name" value="DHODEHASE_1"/>
    <property type="match status" value="1"/>
</dbReference>
<feature type="domain" description="Dihydroorotate dehydrogenase catalytic" evidence="12">
    <location>
        <begin position="46"/>
        <end position="333"/>
    </location>
</feature>
<feature type="binding site" evidence="11">
    <location>
        <position position="171"/>
    </location>
    <ligand>
        <name>FMN</name>
        <dbReference type="ChEBI" id="CHEBI:58210"/>
    </ligand>
</feature>
<feature type="binding site" evidence="11">
    <location>
        <position position="176"/>
    </location>
    <ligand>
        <name>substrate</name>
    </ligand>
</feature>
<keyword evidence="14" id="KW-1185">Reference proteome</keyword>
<gene>
    <name evidence="11" type="primary">pyrD</name>
    <name evidence="13" type="ORF">NBRC116591_24340</name>
</gene>
<feature type="binding site" evidence="11">
    <location>
        <position position="171"/>
    </location>
    <ligand>
        <name>substrate</name>
    </ligand>
</feature>
<dbReference type="NCBIfam" id="NF003646">
    <property type="entry name" value="PRK05286.1-4"/>
    <property type="match status" value="1"/>
</dbReference>
<dbReference type="InterPro" id="IPR001295">
    <property type="entry name" value="Dihydroorotate_DH_CS"/>
</dbReference>
<evidence type="ECO:0000256" key="9">
    <source>
        <dbReference type="ARBA" id="ARBA00023136"/>
    </source>
</evidence>
<feature type="binding site" evidence="11">
    <location>
        <begin position="317"/>
        <end position="318"/>
    </location>
    <ligand>
        <name>FMN</name>
        <dbReference type="ChEBI" id="CHEBI:58210"/>
    </ligand>
</feature>
<dbReference type="InterPro" id="IPR005720">
    <property type="entry name" value="Dihydroorotate_DH_cat"/>
</dbReference>
<dbReference type="HAMAP" id="MF_00225">
    <property type="entry name" value="DHO_dh_type2"/>
    <property type="match status" value="1"/>
</dbReference>
<evidence type="ECO:0000259" key="12">
    <source>
        <dbReference type="Pfam" id="PF01180"/>
    </source>
</evidence>
<dbReference type="PROSITE" id="PS00912">
    <property type="entry name" value="DHODEHASE_2"/>
    <property type="match status" value="1"/>
</dbReference>
<feature type="binding site" evidence="11">
    <location>
        <position position="296"/>
    </location>
    <ligand>
        <name>FMN</name>
        <dbReference type="ChEBI" id="CHEBI:58210"/>
    </ligand>
</feature>
<feature type="binding site" evidence="11">
    <location>
        <position position="267"/>
    </location>
    <ligand>
        <name>FMN</name>
        <dbReference type="ChEBI" id="CHEBI:58210"/>
    </ligand>
</feature>
<keyword evidence="7 11" id="KW-0665">Pyrimidine biosynthesis</keyword>
<dbReference type="Gene3D" id="3.20.20.70">
    <property type="entry name" value="Aldolase class I"/>
    <property type="match status" value="1"/>
</dbReference>
<feature type="binding site" evidence="11">
    <location>
        <position position="85"/>
    </location>
    <ligand>
        <name>FMN</name>
        <dbReference type="ChEBI" id="CHEBI:58210"/>
    </ligand>
</feature>
<dbReference type="InterPro" id="IPR013785">
    <property type="entry name" value="Aldolase_TIM"/>
</dbReference>
<evidence type="ECO:0000256" key="3">
    <source>
        <dbReference type="ARBA" id="ARBA00005161"/>
    </source>
</evidence>
<evidence type="ECO:0000256" key="1">
    <source>
        <dbReference type="ARBA" id="ARBA00003125"/>
    </source>
</evidence>
<feature type="active site" description="Nucleophile" evidence="11">
    <location>
        <position position="174"/>
    </location>
</feature>
<comment type="subunit">
    <text evidence="11">Monomer.</text>
</comment>
<comment type="catalytic activity">
    <reaction evidence="10 11">
        <text>(S)-dihydroorotate + a quinone = orotate + a quinol</text>
        <dbReference type="Rhea" id="RHEA:30187"/>
        <dbReference type="ChEBI" id="CHEBI:24646"/>
        <dbReference type="ChEBI" id="CHEBI:30839"/>
        <dbReference type="ChEBI" id="CHEBI:30864"/>
        <dbReference type="ChEBI" id="CHEBI:132124"/>
        <dbReference type="EC" id="1.3.5.2"/>
    </reaction>
</comment>
<protein>
    <recommendedName>
        <fullName evidence="11">Dihydroorotate dehydrogenase (quinone)</fullName>
        <ecNumber evidence="11">1.3.5.2</ecNumber>
    </recommendedName>
    <alternativeName>
        <fullName evidence="11">DHOdehase</fullName>
        <shortName evidence="11">DHOD</shortName>
        <shortName evidence="11">DHODase</shortName>
    </alternativeName>
    <alternativeName>
        <fullName evidence="11">Dihydroorotate oxidase</fullName>
    </alternativeName>
</protein>
<feature type="binding site" evidence="11">
    <location>
        <begin position="61"/>
        <end position="65"/>
    </location>
    <ligand>
        <name>FMN</name>
        <dbReference type="ChEBI" id="CHEBI:58210"/>
    </ligand>
</feature>
<evidence type="ECO:0000256" key="6">
    <source>
        <dbReference type="ARBA" id="ARBA00022643"/>
    </source>
</evidence>
<evidence type="ECO:0000256" key="5">
    <source>
        <dbReference type="ARBA" id="ARBA00022630"/>
    </source>
</evidence>
<evidence type="ECO:0000256" key="7">
    <source>
        <dbReference type="ARBA" id="ARBA00022975"/>
    </source>
</evidence>
<dbReference type="RefSeq" id="WP_353303352.1">
    <property type="nucleotide sequence ID" value="NZ_BAABWN010000007.1"/>
</dbReference>
<dbReference type="PANTHER" id="PTHR48109:SF4">
    <property type="entry name" value="DIHYDROOROTATE DEHYDROGENASE (QUINONE), MITOCHONDRIAL"/>
    <property type="match status" value="1"/>
</dbReference>
<reference evidence="13 14" key="1">
    <citation type="submission" date="2024-04" db="EMBL/GenBank/DDBJ databases">
        <title>Draft genome sequence of Sessilibacter corallicola NBRC 116591.</title>
        <authorList>
            <person name="Miyakawa T."/>
            <person name="Kusuya Y."/>
            <person name="Miura T."/>
        </authorList>
    </citation>
    <scope>NUCLEOTIDE SEQUENCE [LARGE SCALE GENOMIC DNA]</scope>
    <source>
        <strain evidence="13 14">KU-00831-HH</strain>
    </source>
</reference>
<dbReference type="NCBIfam" id="NF003645">
    <property type="entry name" value="PRK05286.1-2"/>
    <property type="match status" value="1"/>
</dbReference>
<evidence type="ECO:0000313" key="14">
    <source>
        <dbReference type="Proteomes" id="UP001465153"/>
    </source>
</evidence>
<organism evidence="13 14">
    <name type="scientific">Sessilibacter corallicola</name>
    <dbReference type="NCBI Taxonomy" id="2904075"/>
    <lineage>
        <taxon>Bacteria</taxon>
        <taxon>Pseudomonadati</taxon>
        <taxon>Pseudomonadota</taxon>
        <taxon>Gammaproteobacteria</taxon>
        <taxon>Cellvibrionales</taxon>
        <taxon>Cellvibrionaceae</taxon>
        <taxon>Sessilibacter</taxon>
    </lineage>
</organism>
<feature type="binding site" evidence="11">
    <location>
        <begin position="245"/>
        <end position="246"/>
    </location>
    <ligand>
        <name>substrate</name>
    </ligand>
</feature>
<evidence type="ECO:0000256" key="10">
    <source>
        <dbReference type="ARBA" id="ARBA00048639"/>
    </source>
</evidence>
<feature type="binding site" evidence="11">
    <location>
        <position position="216"/>
    </location>
    <ligand>
        <name>FMN</name>
        <dbReference type="ChEBI" id="CHEBI:58210"/>
    </ligand>
</feature>
<comment type="function">
    <text evidence="1 11">Catalyzes the conversion of dihydroorotate to orotate with quinone as electron acceptor.</text>
</comment>
<evidence type="ECO:0000256" key="11">
    <source>
        <dbReference type="HAMAP-Rule" id="MF_00225"/>
    </source>
</evidence>
<dbReference type="NCBIfam" id="NF003652">
    <property type="entry name" value="PRK05286.2-5"/>
    <property type="match status" value="1"/>
</dbReference>
<evidence type="ECO:0000256" key="2">
    <source>
        <dbReference type="ARBA" id="ARBA00004370"/>
    </source>
</evidence>
<comment type="similarity">
    <text evidence="4 11">Belongs to the dihydroorotate dehydrogenase family. Type 2 subfamily.</text>
</comment>